<sequence length="512" mass="54651">MRMAGASAAAVLMLAGCAGEGATKRQAPQQPLKVVGQFELHSLDPSTSGGFFTRLQVAETLVDADNQGALKPGLATGWEASPDNLSWRFTLREGASFHDGTPVTAEAVTSALETARSKAGSPFSTVPVKAVTAEDGAVRVDLAQPYAPLPAVLAHTSTQILAPSSYAADRTLTNVVGSGPYKVTRLEQPGTIELAAAEQWQDDKPGITEVHYQAVGRSESRALMAESGQADVTFGMDPTSLQRIKQAGKQDIEQVTLPRSILLKVNARHAILGDVRVRQALSLALDREAMATALLRDPEMAASQLFPPSLPEWHQDDAAPLTHNMEQARKLLTEAGWVPGSDGTLEREGRKFSVSLRTFPDRPELPLLATAIQAKLKELGIALDVKVGNSSEIPAGHQDGSLELALFSRNYALVPDALVTLADDFAPAGADYGAMGWNNADLTSTLAAMATGTGTGSPEENRRTVTEILQSELPVIPVAWYRQSAVVSKRVDGLVLDPLERSWRLTDLSWAK</sequence>
<dbReference type="EMBL" id="SMZQ01000005">
    <property type="protein sequence ID" value="TDL37436.1"/>
    <property type="molecule type" value="Genomic_DNA"/>
</dbReference>
<protein>
    <submittedName>
        <fullName evidence="5">ABC transporter substrate-binding protein</fullName>
    </submittedName>
</protein>
<name>A0A4R5Y1N2_9MICC</name>
<dbReference type="SUPFAM" id="SSF53850">
    <property type="entry name" value="Periplasmic binding protein-like II"/>
    <property type="match status" value="1"/>
</dbReference>
<evidence type="ECO:0000256" key="1">
    <source>
        <dbReference type="ARBA" id="ARBA00004193"/>
    </source>
</evidence>
<dbReference type="PANTHER" id="PTHR30290">
    <property type="entry name" value="PERIPLASMIC BINDING COMPONENT OF ABC TRANSPORTER"/>
    <property type="match status" value="1"/>
</dbReference>
<comment type="caution">
    <text evidence="5">The sequence shown here is derived from an EMBL/GenBank/DDBJ whole genome shotgun (WGS) entry which is preliminary data.</text>
</comment>
<dbReference type="PROSITE" id="PS51257">
    <property type="entry name" value="PROKAR_LIPOPROTEIN"/>
    <property type="match status" value="1"/>
</dbReference>
<dbReference type="OrthoDB" id="3225986at2"/>
<dbReference type="GO" id="GO:1904680">
    <property type="term" value="F:peptide transmembrane transporter activity"/>
    <property type="evidence" value="ECO:0007669"/>
    <property type="project" value="TreeGrafter"/>
</dbReference>
<dbReference type="Pfam" id="PF00496">
    <property type="entry name" value="SBP_bac_5"/>
    <property type="match status" value="1"/>
</dbReference>
<comment type="similarity">
    <text evidence="2">Belongs to the bacterial solute-binding protein 5 family.</text>
</comment>
<dbReference type="GO" id="GO:0043190">
    <property type="term" value="C:ATP-binding cassette (ABC) transporter complex"/>
    <property type="evidence" value="ECO:0007669"/>
    <property type="project" value="InterPro"/>
</dbReference>
<dbReference type="AlphaFoldDB" id="A0A4R5Y1N2"/>
<evidence type="ECO:0000256" key="2">
    <source>
        <dbReference type="ARBA" id="ARBA00005695"/>
    </source>
</evidence>
<dbReference type="Gene3D" id="3.40.190.10">
    <property type="entry name" value="Periplasmic binding protein-like II"/>
    <property type="match status" value="1"/>
</dbReference>
<dbReference type="PROSITE" id="PS01040">
    <property type="entry name" value="SBP_BACTERIAL_5"/>
    <property type="match status" value="1"/>
</dbReference>
<proteinExistence type="inferred from homology"/>
<gene>
    <name evidence="5" type="ORF">E2R57_11670</name>
</gene>
<accession>A0A4R5Y1N2</accession>
<evidence type="ECO:0000313" key="6">
    <source>
        <dbReference type="Proteomes" id="UP000294621"/>
    </source>
</evidence>
<dbReference type="PIRSF" id="PIRSF002741">
    <property type="entry name" value="MppA"/>
    <property type="match status" value="1"/>
</dbReference>
<dbReference type="GO" id="GO:0015833">
    <property type="term" value="P:peptide transport"/>
    <property type="evidence" value="ECO:0007669"/>
    <property type="project" value="TreeGrafter"/>
</dbReference>
<dbReference type="InterPro" id="IPR030678">
    <property type="entry name" value="Peptide/Ni-bd"/>
</dbReference>
<dbReference type="Gene3D" id="3.10.105.10">
    <property type="entry name" value="Dipeptide-binding Protein, Domain 3"/>
    <property type="match status" value="1"/>
</dbReference>
<organism evidence="5 6">
    <name type="scientific">Arthrobacter nitrophenolicus</name>
    <dbReference type="NCBI Taxonomy" id="683150"/>
    <lineage>
        <taxon>Bacteria</taxon>
        <taxon>Bacillati</taxon>
        <taxon>Actinomycetota</taxon>
        <taxon>Actinomycetes</taxon>
        <taxon>Micrococcales</taxon>
        <taxon>Micrococcaceae</taxon>
        <taxon>Arthrobacter</taxon>
    </lineage>
</organism>
<reference evidence="5 6" key="1">
    <citation type="submission" date="2019-03" db="EMBL/GenBank/DDBJ databases">
        <title>Genome Sequencing and Assembly of Various Microbes Isolated from Partially Reclaimed Soil and Acid Mine Drainage (AMD) Site.</title>
        <authorList>
            <person name="Steinbock B."/>
            <person name="Bechtold R."/>
            <person name="Sevigny J.L."/>
            <person name="Thomas D."/>
            <person name="Cuthill L.R."/>
            <person name="Aveiro Johannsen E.J."/>
            <person name="Thomas K."/>
            <person name="Ghosh A."/>
        </authorList>
    </citation>
    <scope>NUCLEOTIDE SEQUENCE [LARGE SCALE GENOMIC DNA]</scope>
    <source>
        <strain evidence="5 6">S-A1</strain>
    </source>
</reference>
<dbReference type="PANTHER" id="PTHR30290:SF83">
    <property type="entry name" value="ABC TRANSPORTER SUBSTRATE-BINDING PROTEIN"/>
    <property type="match status" value="1"/>
</dbReference>
<evidence type="ECO:0000259" key="4">
    <source>
        <dbReference type="Pfam" id="PF00496"/>
    </source>
</evidence>
<dbReference type="Proteomes" id="UP000294621">
    <property type="component" value="Unassembled WGS sequence"/>
</dbReference>
<dbReference type="InterPro" id="IPR000914">
    <property type="entry name" value="SBP_5_dom"/>
</dbReference>
<evidence type="ECO:0000256" key="3">
    <source>
        <dbReference type="ARBA" id="ARBA00022729"/>
    </source>
</evidence>
<keyword evidence="3" id="KW-0732">Signal</keyword>
<dbReference type="InterPro" id="IPR023765">
    <property type="entry name" value="SBP_5_CS"/>
</dbReference>
<feature type="domain" description="Solute-binding protein family 5" evidence="4">
    <location>
        <begin position="70"/>
        <end position="412"/>
    </location>
</feature>
<comment type="subcellular location">
    <subcellularLocation>
        <location evidence="1">Cell membrane</location>
        <topology evidence="1">Lipid-anchor</topology>
    </subcellularLocation>
</comment>
<evidence type="ECO:0000313" key="5">
    <source>
        <dbReference type="EMBL" id="TDL37436.1"/>
    </source>
</evidence>
<dbReference type="InterPro" id="IPR039424">
    <property type="entry name" value="SBP_5"/>
</dbReference>
<dbReference type="GO" id="GO:0042597">
    <property type="term" value="C:periplasmic space"/>
    <property type="evidence" value="ECO:0007669"/>
    <property type="project" value="UniProtKB-ARBA"/>
</dbReference>
<dbReference type="CDD" id="cd08490">
    <property type="entry name" value="PBP2_NikA_DppA_OppA_like_3"/>
    <property type="match status" value="1"/>
</dbReference>